<feature type="transmembrane region" description="Helical" evidence="1">
    <location>
        <begin position="37"/>
        <end position="58"/>
    </location>
</feature>
<feature type="transmembrane region" description="Helical" evidence="1">
    <location>
        <begin position="70"/>
        <end position="90"/>
    </location>
</feature>
<name>A0A9P0C5B4_CHRIL</name>
<keyword evidence="1" id="KW-1133">Transmembrane helix</keyword>
<evidence type="ECO:0000313" key="2">
    <source>
        <dbReference type="EMBL" id="CAH0625581.1"/>
    </source>
</evidence>
<dbReference type="OrthoDB" id="7439759at2759"/>
<keyword evidence="1" id="KW-0472">Membrane</keyword>
<keyword evidence="3" id="KW-1185">Reference proteome</keyword>
<keyword evidence="1" id="KW-0812">Transmembrane</keyword>
<evidence type="ECO:0000313" key="3">
    <source>
        <dbReference type="Proteomes" id="UP001154114"/>
    </source>
</evidence>
<gene>
    <name evidence="2" type="ORF">CINC_LOCUS12152</name>
</gene>
<sequence length="93" mass="10138">MCLEKTLVGTFAVLAKLVFNIIEAVIRALIEVAITTVAYAAAAVTCMMLTALFLRYGLCRDGTCFNEGVFGNFIIVASFTLAIFAAYNLFKRL</sequence>
<dbReference type="EMBL" id="LR824010">
    <property type="protein sequence ID" value="CAH0625581.1"/>
    <property type="molecule type" value="Genomic_DNA"/>
</dbReference>
<proteinExistence type="predicted"/>
<organism evidence="2 3">
    <name type="scientific">Chrysodeixis includens</name>
    <name type="common">Soybean looper</name>
    <name type="synonym">Pseudoplusia includens</name>
    <dbReference type="NCBI Taxonomy" id="689277"/>
    <lineage>
        <taxon>Eukaryota</taxon>
        <taxon>Metazoa</taxon>
        <taxon>Ecdysozoa</taxon>
        <taxon>Arthropoda</taxon>
        <taxon>Hexapoda</taxon>
        <taxon>Insecta</taxon>
        <taxon>Pterygota</taxon>
        <taxon>Neoptera</taxon>
        <taxon>Endopterygota</taxon>
        <taxon>Lepidoptera</taxon>
        <taxon>Glossata</taxon>
        <taxon>Ditrysia</taxon>
        <taxon>Noctuoidea</taxon>
        <taxon>Noctuidae</taxon>
        <taxon>Plusiinae</taxon>
        <taxon>Chrysodeixis</taxon>
    </lineage>
</organism>
<dbReference type="Proteomes" id="UP001154114">
    <property type="component" value="Chromosome 7"/>
</dbReference>
<feature type="transmembrane region" description="Helical" evidence="1">
    <location>
        <begin position="6"/>
        <end position="30"/>
    </location>
</feature>
<dbReference type="AlphaFoldDB" id="A0A9P0C5B4"/>
<protein>
    <submittedName>
        <fullName evidence="2">Uncharacterized protein</fullName>
    </submittedName>
</protein>
<reference evidence="2" key="1">
    <citation type="submission" date="2021-12" db="EMBL/GenBank/DDBJ databases">
        <authorList>
            <person name="King R."/>
        </authorList>
    </citation>
    <scope>NUCLEOTIDE SEQUENCE</scope>
</reference>
<evidence type="ECO:0000256" key="1">
    <source>
        <dbReference type="SAM" id="Phobius"/>
    </source>
</evidence>
<accession>A0A9P0C5B4</accession>